<gene>
    <name evidence="7" type="ORF">SAMN05216386_2170</name>
</gene>
<keyword evidence="5" id="KW-0464">Manganese</keyword>
<dbReference type="PANTHER" id="PTHR34990:SF2">
    <property type="entry name" value="BLL8164 PROTEIN"/>
    <property type="match status" value="1"/>
</dbReference>
<dbReference type="GO" id="GO:0009245">
    <property type="term" value="P:lipid A biosynthetic process"/>
    <property type="evidence" value="ECO:0007669"/>
    <property type="project" value="TreeGrafter"/>
</dbReference>
<evidence type="ECO:0000256" key="2">
    <source>
        <dbReference type="ARBA" id="ARBA00022519"/>
    </source>
</evidence>
<sequence>MKSIATLNLPQIFPHRIFVISDLHLGGEHPPSHQTALRGFRICTQTALLATFIRRVTQEGGTLRPCELVINGDFVDFLAEKSDDNLQWQPFITEGERAAKQLSLMIERDRIVFDALKDLLAAGHRLTILLGNHDAELSLLPVRQVLERELETDGKRFRFIFDGEAYVVGSIIIEHGNRYDGWNVVDYDGLRRTRSAQSRGEDLAQERAFLPPAGSIMVATVMNQIKEQFPFVDLLKPENEATLPLLLTLAPQYREHLMKVMKLAIRAQRHSLNSNGQPRYAGDITAHGWESTEVQLAHLLTAHVSDPEVSEFMELINRAAPPTLGGTEDEIASKGVVDYMSLFPIITTATSTPLASRLPALLTALFTLRDERSFDRSQEDEQYLEPARKLINRGFKVVVFGHTHLAKKVEIGESIYLNSGAWADLIRFPYDQLGQEREHALEWLSGFANHMERGEIKPYLLHMPTYVRIELDSGGTVLHADIHDFAEGQPIV</sequence>
<keyword evidence="4" id="KW-0472">Membrane</keyword>
<feature type="domain" description="Calcineurin-like phosphoesterase" evidence="6">
    <location>
        <begin position="16"/>
        <end position="203"/>
    </location>
</feature>
<dbReference type="InterPro" id="IPR043461">
    <property type="entry name" value="LpxH-like"/>
</dbReference>
<accession>A0A1I5CW38</accession>
<dbReference type="Proteomes" id="UP000183107">
    <property type="component" value="Unassembled WGS sequence"/>
</dbReference>
<evidence type="ECO:0000256" key="5">
    <source>
        <dbReference type="ARBA" id="ARBA00023211"/>
    </source>
</evidence>
<dbReference type="Gene3D" id="3.60.21.10">
    <property type="match status" value="1"/>
</dbReference>
<dbReference type="GO" id="GO:0008758">
    <property type="term" value="F:UDP-2,3-diacylglucosamine hydrolase activity"/>
    <property type="evidence" value="ECO:0007669"/>
    <property type="project" value="TreeGrafter"/>
</dbReference>
<name>A0A1I5CW38_9PROT</name>
<dbReference type="SUPFAM" id="SSF56300">
    <property type="entry name" value="Metallo-dependent phosphatases"/>
    <property type="match status" value="1"/>
</dbReference>
<dbReference type="AlphaFoldDB" id="A0A1I5CW38"/>
<dbReference type="EMBL" id="FOVJ01000004">
    <property type="protein sequence ID" value="SFN91215.1"/>
    <property type="molecule type" value="Genomic_DNA"/>
</dbReference>
<keyword evidence="2" id="KW-0997">Cell inner membrane</keyword>
<evidence type="ECO:0000313" key="8">
    <source>
        <dbReference type="Proteomes" id="UP000183107"/>
    </source>
</evidence>
<evidence type="ECO:0000259" key="6">
    <source>
        <dbReference type="Pfam" id="PF00149"/>
    </source>
</evidence>
<dbReference type="Pfam" id="PF00149">
    <property type="entry name" value="Metallophos"/>
    <property type="match status" value="1"/>
</dbReference>
<dbReference type="InterPro" id="IPR029052">
    <property type="entry name" value="Metallo-depent_PP-like"/>
</dbReference>
<organism evidence="7 8">
    <name type="scientific">Nitrosospira briensis</name>
    <dbReference type="NCBI Taxonomy" id="35799"/>
    <lineage>
        <taxon>Bacteria</taxon>
        <taxon>Pseudomonadati</taxon>
        <taxon>Pseudomonadota</taxon>
        <taxon>Betaproteobacteria</taxon>
        <taxon>Nitrosomonadales</taxon>
        <taxon>Nitrosomonadaceae</taxon>
        <taxon>Nitrosospira</taxon>
    </lineage>
</organism>
<reference evidence="8" key="1">
    <citation type="submission" date="2016-10" db="EMBL/GenBank/DDBJ databases">
        <authorList>
            <person name="Varghese N."/>
        </authorList>
    </citation>
    <scope>NUCLEOTIDE SEQUENCE [LARGE SCALE GENOMIC DNA]</scope>
    <source>
        <strain evidence="8">Nsp8</strain>
    </source>
</reference>
<evidence type="ECO:0000313" key="7">
    <source>
        <dbReference type="EMBL" id="SFN91215.1"/>
    </source>
</evidence>
<keyword evidence="8" id="KW-1185">Reference proteome</keyword>
<evidence type="ECO:0000256" key="4">
    <source>
        <dbReference type="ARBA" id="ARBA00023136"/>
    </source>
</evidence>
<keyword evidence="3" id="KW-0479">Metal-binding</keyword>
<dbReference type="GO" id="GO:0016020">
    <property type="term" value="C:membrane"/>
    <property type="evidence" value="ECO:0007669"/>
    <property type="project" value="GOC"/>
</dbReference>
<protein>
    <submittedName>
        <fullName evidence="7">Calcineurin-like phosphoesterase</fullName>
    </submittedName>
</protein>
<evidence type="ECO:0000256" key="1">
    <source>
        <dbReference type="ARBA" id="ARBA00022475"/>
    </source>
</evidence>
<evidence type="ECO:0000256" key="3">
    <source>
        <dbReference type="ARBA" id="ARBA00022723"/>
    </source>
</evidence>
<dbReference type="RefSeq" id="WP_074797274.1">
    <property type="nucleotide sequence ID" value="NZ_FOVJ01000004.1"/>
</dbReference>
<dbReference type="InterPro" id="IPR004843">
    <property type="entry name" value="Calcineurin-like_PHP"/>
</dbReference>
<dbReference type="PANTHER" id="PTHR34990">
    <property type="entry name" value="UDP-2,3-DIACYLGLUCOSAMINE HYDROLASE-RELATED"/>
    <property type="match status" value="1"/>
</dbReference>
<keyword evidence="1" id="KW-1003">Cell membrane</keyword>
<proteinExistence type="predicted"/>
<dbReference type="GO" id="GO:0046872">
    <property type="term" value="F:metal ion binding"/>
    <property type="evidence" value="ECO:0007669"/>
    <property type="project" value="UniProtKB-KW"/>
</dbReference>